<organism evidence="5 6">
    <name type="scientific">Pseudonocardia autotrophica</name>
    <name type="common">Amycolata autotrophica</name>
    <name type="synonym">Nocardia autotrophica</name>
    <dbReference type="NCBI Taxonomy" id="2074"/>
    <lineage>
        <taxon>Bacteria</taxon>
        <taxon>Bacillati</taxon>
        <taxon>Actinomycetota</taxon>
        <taxon>Actinomycetes</taxon>
        <taxon>Pseudonocardiales</taxon>
        <taxon>Pseudonocardiaceae</taxon>
        <taxon>Pseudonocardia</taxon>
    </lineage>
</organism>
<dbReference type="InterPro" id="IPR029063">
    <property type="entry name" value="SAM-dependent_MTases_sf"/>
</dbReference>
<dbReference type="CDD" id="cd02440">
    <property type="entry name" value="AdoMet_MTases"/>
    <property type="match status" value="1"/>
</dbReference>
<accession>A0A1Y2MXV8</accession>
<name>A0A1Y2MXV8_PSEAH</name>
<evidence type="ECO:0000256" key="1">
    <source>
        <dbReference type="ARBA" id="ARBA00022603"/>
    </source>
</evidence>
<proteinExistence type="predicted"/>
<keyword evidence="6" id="KW-1185">Reference proteome</keyword>
<sequence length="280" mass="29973">MADDQTARPSPVALARRAARLTLSAGVRATAAPIRGLARIGRDDADPRWAGQTWLWQPGWGRRTHDRLYRHPDPYSIGLNPYEQQKYAAVMDALSGRRFRRVLEVGCGEGDLSVRLAGHADSLLGVDISTAAVQRAAARVPSGTFVRRTLPREMPDGTFDLIVCSDVLYYWEPVTLRVGIAALLDRLRPGGALLAYHYRGDFGQVNTADAVHDGLHAAAAARGLDARRHETVDGVGPGAAGARFALVVRPVTLPAQPGGGSAVPQPRTGGIGAPARTRRS</sequence>
<dbReference type="InterPro" id="IPR008715">
    <property type="entry name" value="SAM-MeTfrase_NodS-like"/>
</dbReference>
<feature type="region of interest" description="Disordered" evidence="4">
    <location>
        <begin position="256"/>
        <end position="280"/>
    </location>
</feature>
<dbReference type="OrthoDB" id="6064711at2"/>
<keyword evidence="3" id="KW-0949">S-adenosyl-L-methionine</keyword>
<keyword evidence="2" id="KW-0808">Transferase</keyword>
<comment type="caution">
    <text evidence="5">The sequence shown here is derived from an EMBL/GenBank/DDBJ whole genome shotgun (WGS) entry which is preliminary data.</text>
</comment>
<dbReference type="STRING" id="2074.BG845_03146"/>
<gene>
    <name evidence="5" type="primary">cmdD</name>
    <name evidence="5" type="ORF">BG845_03146</name>
</gene>
<dbReference type="GO" id="GO:0032259">
    <property type="term" value="P:methylation"/>
    <property type="evidence" value="ECO:0007669"/>
    <property type="project" value="UniProtKB-KW"/>
</dbReference>
<evidence type="ECO:0000313" key="5">
    <source>
        <dbReference type="EMBL" id="OSY39911.1"/>
    </source>
</evidence>
<dbReference type="AlphaFoldDB" id="A0A1Y2MXV8"/>
<evidence type="ECO:0000256" key="3">
    <source>
        <dbReference type="ARBA" id="ARBA00022691"/>
    </source>
</evidence>
<dbReference type="SUPFAM" id="SSF53335">
    <property type="entry name" value="S-adenosyl-L-methionine-dependent methyltransferases"/>
    <property type="match status" value="1"/>
</dbReference>
<dbReference type="GO" id="GO:0009312">
    <property type="term" value="P:oligosaccharide biosynthetic process"/>
    <property type="evidence" value="ECO:0007669"/>
    <property type="project" value="InterPro"/>
</dbReference>
<dbReference type="Pfam" id="PF05401">
    <property type="entry name" value="NodS"/>
    <property type="match status" value="1"/>
</dbReference>
<reference evidence="5 6" key="1">
    <citation type="submission" date="2016-09" db="EMBL/GenBank/DDBJ databases">
        <title>Pseudonocardia autotrophica DSM535, a candidate organism with high potential of specific P450 cytochromes.</title>
        <authorList>
            <person name="Grumaz C."/>
            <person name="Vainshtein Y."/>
            <person name="Kirstahler P."/>
            <person name="Sohn K."/>
        </authorList>
    </citation>
    <scope>NUCLEOTIDE SEQUENCE [LARGE SCALE GENOMIC DNA]</scope>
    <source>
        <strain evidence="5 6">DSM 535</strain>
    </source>
</reference>
<dbReference type="GO" id="GO:0008757">
    <property type="term" value="F:S-adenosylmethionine-dependent methyltransferase activity"/>
    <property type="evidence" value="ECO:0007669"/>
    <property type="project" value="InterPro"/>
</dbReference>
<dbReference type="Gene3D" id="3.40.50.150">
    <property type="entry name" value="Vaccinia Virus protein VP39"/>
    <property type="match status" value="1"/>
</dbReference>
<dbReference type="RefSeq" id="WP_085913363.1">
    <property type="nucleotide sequence ID" value="NZ_AP018920.1"/>
</dbReference>
<dbReference type="Proteomes" id="UP000194360">
    <property type="component" value="Unassembled WGS sequence"/>
</dbReference>
<dbReference type="PANTHER" id="PTHR43464">
    <property type="entry name" value="METHYLTRANSFERASE"/>
    <property type="match status" value="1"/>
</dbReference>
<dbReference type="EMBL" id="MIGB01000015">
    <property type="protein sequence ID" value="OSY39911.1"/>
    <property type="molecule type" value="Genomic_DNA"/>
</dbReference>
<dbReference type="PANTHER" id="PTHR43464:SF19">
    <property type="entry name" value="UBIQUINONE BIOSYNTHESIS O-METHYLTRANSFERASE, MITOCHONDRIAL"/>
    <property type="match status" value="1"/>
</dbReference>
<evidence type="ECO:0000256" key="2">
    <source>
        <dbReference type="ARBA" id="ARBA00022679"/>
    </source>
</evidence>
<protein>
    <submittedName>
        <fullName evidence="5">Chondramide synthase cmdD</fullName>
    </submittedName>
</protein>
<evidence type="ECO:0000256" key="4">
    <source>
        <dbReference type="SAM" id="MobiDB-lite"/>
    </source>
</evidence>
<evidence type="ECO:0000313" key="6">
    <source>
        <dbReference type="Proteomes" id="UP000194360"/>
    </source>
</evidence>
<keyword evidence="1" id="KW-0489">Methyltransferase</keyword>